<sequence>MQSAQSNAKAQPAAAVPASNRPTTYSVHTQDMGGGYTSATVTPTSPPGGGAVVNKYDSGAKNVAQVASRDACLRAKGWSFSTSN</sequence>
<feature type="compositionally biased region" description="Low complexity" evidence="1">
    <location>
        <begin position="1"/>
        <end position="20"/>
    </location>
</feature>
<protein>
    <submittedName>
        <fullName evidence="2">Uncharacterized protein</fullName>
    </submittedName>
</protein>
<dbReference type="EMBL" id="CP058554">
    <property type="protein sequence ID" value="QMV74132.1"/>
    <property type="molecule type" value="Genomic_DNA"/>
</dbReference>
<evidence type="ECO:0000256" key="1">
    <source>
        <dbReference type="SAM" id="MobiDB-lite"/>
    </source>
</evidence>
<accession>A0A7G5EJF7</accession>
<dbReference type="KEGG" id="cpis:HS961_15505"/>
<proteinExistence type="predicted"/>
<evidence type="ECO:0000313" key="3">
    <source>
        <dbReference type="Proteomes" id="UP000515240"/>
    </source>
</evidence>
<dbReference type="AlphaFoldDB" id="A0A7G5EJF7"/>
<feature type="region of interest" description="Disordered" evidence="1">
    <location>
        <begin position="1"/>
        <end position="53"/>
    </location>
</feature>
<keyword evidence="3" id="KW-1185">Reference proteome</keyword>
<dbReference type="RefSeq" id="WP_182323484.1">
    <property type="nucleotide sequence ID" value="NZ_CP058554.1"/>
</dbReference>
<dbReference type="Proteomes" id="UP000515240">
    <property type="component" value="Chromosome"/>
</dbReference>
<gene>
    <name evidence="2" type="ORF">HS961_15505</name>
</gene>
<name>A0A7G5EJF7_9BURK</name>
<evidence type="ECO:0000313" key="2">
    <source>
        <dbReference type="EMBL" id="QMV74132.1"/>
    </source>
</evidence>
<organism evidence="2 3">
    <name type="scientific">Comamonas piscis</name>
    <dbReference type="NCBI Taxonomy" id="1562974"/>
    <lineage>
        <taxon>Bacteria</taxon>
        <taxon>Pseudomonadati</taxon>
        <taxon>Pseudomonadota</taxon>
        <taxon>Betaproteobacteria</taxon>
        <taxon>Burkholderiales</taxon>
        <taxon>Comamonadaceae</taxon>
        <taxon>Comamonas</taxon>
    </lineage>
</organism>
<reference evidence="2 3" key="1">
    <citation type="journal article" date="2020" name="G3 (Bethesda)">
        <title>CeMbio - The Caenorhabditis elegans Microbiome Resource.</title>
        <authorList>
            <person name="Dirksen P."/>
            <person name="Assie A."/>
            <person name="Zimmermann J."/>
            <person name="Zhang F."/>
            <person name="Tietje A.M."/>
            <person name="Marsh S.A."/>
            <person name="Felix M.A."/>
            <person name="Shapira M."/>
            <person name="Kaleta C."/>
            <person name="Schulenburg H."/>
            <person name="Samuel B."/>
        </authorList>
    </citation>
    <scope>NUCLEOTIDE SEQUENCE [LARGE SCALE GENOMIC DNA]</scope>
    <source>
        <strain evidence="2 3">BIGb0172</strain>
    </source>
</reference>